<dbReference type="WBParaSite" id="JU765_v2.g681.t1">
    <property type="protein sequence ID" value="JU765_v2.g681.t1"/>
    <property type="gene ID" value="JU765_v2.g681"/>
</dbReference>
<proteinExistence type="predicted"/>
<accession>A0AC34RGP4</accession>
<sequence length="467" mass="52372">MADYSQLVTKLRDSFNDGVMESLQSRRNQLEAFKKMIVDNQDAICDAIWKDLHKARIEVIAHETDFLISEISEAISNLKSWTAPTKVTKYVLQAMDSAYIKHDPLGVVLIIGAWNFPVRLLLAPMVGALAAGNTVVIKPSELSVNISALVAELIPKYLNENVVQVVQGGPAETTELLKERFDHIFYTGNPVVGRIIMRAAAENLTPVTLELGGKNPVIIDSGVDLQAVARRLVWGKFTNAGQICVTADYVLNLNPNKEELLKYMNEAIIEFYGENQKESPDYGRIINLRHFDRISKLLDGTSGDIVHGGDRDRDERYIQPTIVDNVKETDVLMSEEIFGPILPILTVENIESAIAFIKKREKPLSLYIFSTNSANIDMVTNKTSSGGIVINDLIMHLSLETLPFGGVGNSGMGNYHGKYTFDTFTHQKAVLHRPAGFERILFMRYPPYNENKLSWARRFVSKWRVPF</sequence>
<protein>
    <submittedName>
        <fullName evidence="2">Aldehyde dehydrogenase</fullName>
    </submittedName>
</protein>
<name>A0AC34RGP4_9BILA</name>
<evidence type="ECO:0000313" key="1">
    <source>
        <dbReference type="Proteomes" id="UP000887576"/>
    </source>
</evidence>
<reference evidence="2" key="1">
    <citation type="submission" date="2022-11" db="UniProtKB">
        <authorList>
            <consortium name="WormBaseParasite"/>
        </authorList>
    </citation>
    <scope>IDENTIFICATION</scope>
</reference>
<evidence type="ECO:0000313" key="2">
    <source>
        <dbReference type="WBParaSite" id="JU765_v2.g681.t1"/>
    </source>
</evidence>
<organism evidence="1 2">
    <name type="scientific">Panagrolaimus sp. JU765</name>
    <dbReference type="NCBI Taxonomy" id="591449"/>
    <lineage>
        <taxon>Eukaryota</taxon>
        <taxon>Metazoa</taxon>
        <taxon>Ecdysozoa</taxon>
        <taxon>Nematoda</taxon>
        <taxon>Chromadorea</taxon>
        <taxon>Rhabditida</taxon>
        <taxon>Tylenchina</taxon>
        <taxon>Panagrolaimomorpha</taxon>
        <taxon>Panagrolaimoidea</taxon>
        <taxon>Panagrolaimidae</taxon>
        <taxon>Panagrolaimus</taxon>
    </lineage>
</organism>
<dbReference type="Proteomes" id="UP000887576">
    <property type="component" value="Unplaced"/>
</dbReference>